<reference evidence="2 3" key="1">
    <citation type="journal article" date="2020" name="Phytopathology">
        <title>Genome Sequence Resources of Colletotrichum truncatum, C. plurivorum, C. musicola, and C. sojae: Four Species Pathogenic to Soybean (Glycine max).</title>
        <authorList>
            <person name="Rogerio F."/>
            <person name="Boufleur T.R."/>
            <person name="Ciampi-Guillardi M."/>
            <person name="Sukno S.A."/>
            <person name="Thon M.R."/>
            <person name="Massola Junior N.S."/>
            <person name="Baroncelli R."/>
        </authorList>
    </citation>
    <scope>NUCLEOTIDE SEQUENCE [LARGE SCALE GENOMIC DNA]</scope>
    <source>
        <strain evidence="2 3">LFN0009</strain>
    </source>
</reference>
<evidence type="ECO:0000313" key="2">
    <source>
        <dbReference type="EMBL" id="KAF6816503.1"/>
    </source>
</evidence>
<dbReference type="AlphaFoldDB" id="A0A8H6JPV6"/>
<feature type="region of interest" description="Disordered" evidence="1">
    <location>
        <begin position="1"/>
        <end position="24"/>
    </location>
</feature>
<proteinExistence type="predicted"/>
<protein>
    <submittedName>
        <fullName evidence="2">Uncharacterized protein</fullName>
    </submittedName>
</protein>
<comment type="caution">
    <text evidence="2">The sequence shown here is derived from an EMBL/GenBank/DDBJ whole genome shotgun (WGS) entry which is preliminary data.</text>
</comment>
<organism evidence="2 3">
    <name type="scientific">Colletotrichum sojae</name>
    <dbReference type="NCBI Taxonomy" id="2175907"/>
    <lineage>
        <taxon>Eukaryota</taxon>
        <taxon>Fungi</taxon>
        <taxon>Dikarya</taxon>
        <taxon>Ascomycota</taxon>
        <taxon>Pezizomycotina</taxon>
        <taxon>Sordariomycetes</taxon>
        <taxon>Hypocreomycetidae</taxon>
        <taxon>Glomerellales</taxon>
        <taxon>Glomerellaceae</taxon>
        <taxon>Colletotrichum</taxon>
        <taxon>Colletotrichum orchidearum species complex</taxon>
    </lineage>
</organism>
<dbReference type="EMBL" id="WIGN01000027">
    <property type="protein sequence ID" value="KAF6816503.1"/>
    <property type="molecule type" value="Genomic_DNA"/>
</dbReference>
<gene>
    <name evidence="2" type="ORF">CSOJ01_02885</name>
</gene>
<feature type="region of interest" description="Disordered" evidence="1">
    <location>
        <begin position="241"/>
        <end position="263"/>
    </location>
</feature>
<name>A0A8H6JPV6_9PEZI</name>
<evidence type="ECO:0000256" key="1">
    <source>
        <dbReference type="SAM" id="MobiDB-lite"/>
    </source>
</evidence>
<keyword evidence="3" id="KW-1185">Reference proteome</keyword>
<evidence type="ECO:0000313" key="3">
    <source>
        <dbReference type="Proteomes" id="UP000652219"/>
    </source>
</evidence>
<sequence>MSRVTAIVPRNHRAESRRRLVGSPEAEREPNCFARYRRVWTPTVIRHDRLAMVEAEVVSRMSMPTSPRESDKVLSIFSVLLECHRQPVLSAHETPDEGEQQCGIPDLRYSLRGITGRSRVLDHVAKIPKYHTASRPSGPSAQVFGPPPDVTGTREGGTGTLRCSASRHLGAHGLLRCGLAHGSENLVAKRPCSAKRVPQARFASMGMAREGAKRFQNPFGAASYFVPASLPDVSGVCRRTRRPNSHGDFQRWTVGRGGNGASS</sequence>
<accession>A0A8H6JPV6</accession>
<dbReference type="Proteomes" id="UP000652219">
    <property type="component" value="Unassembled WGS sequence"/>
</dbReference>